<dbReference type="EMBL" id="QGMK01000075">
    <property type="protein sequence ID" value="TVY84533.1"/>
    <property type="molecule type" value="Genomic_DNA"/>
</dbReference>
<dbReference type="SUPFAM" id="SSF49482">
    <property type="entry name" value="Aromatic compound dioxygenase"/>
    <property type="match status" value="1"/>
</dbReference>
<feature type="signal peptide" evidence="1">
    <location>
        <begin position="1"/>
        <end position="17"/>
    </location>
</feature>
<dbReference type="OrthoDB" id="121380at2759"/>
<dbReference type="InterPro" id="IPR000627">
    <property type="entry name" value="Intradiol_dOase_C"/>
</dbReference>
<proteinExistence type="predicted"/>
<dbReference type="GO" id="GO:0008199">
    <property type="term" value="F:ferric iron binding"/>
    <property type="evidence" value="ECO:0007669"/>
    <property type="project" value="InterPro"/>
</dbReference>
<evidence type="ECO:0000259" key="2">
    <source>
        <dbReference type="Pfam" id="PF00775"/>
    </source>
</evidence>
<dbReference type="AlphaFoldDB" id="A0A8T9CPE8"/>
<dbReference type="CDD" id="cd03457">
    <property type="entry name" value="intradiol_dioxygenase_like"/>
    <property type="match status" value="1"/>
</dbReference>
<dbReference type="GO" id="GO:0016702">
    <property type="term" value="F:oxidoreductase activity, acting on single donors with incorporation of molecular oxygen, incorporation of two atoms of oxygen"/>
    <property type="evidence" value="ECO:0007669"/>
    <property type="project" value="InterPro"/>
</dbReference>
<reference evidence="3 4" key="1">
    <citation type="submission" date="2018-05" db="EMBL/GenBank/DDBJ databases">
        <title>Genome sequencing and assembly of the regulated plant pathogen Lachnellula willkommii and related sister species for the development of diagnostic species identification markers.</title>
        <authorList>
            <person name="Giroux E."/>
            <person name="Bilodeau G."/>
        </authorList>
    </citation>
    <scope>NUCLEOTIDE SEQUENCE [LARGE SCALE GENOMIC DNA]</scope>
    <source>
        <strain evidence="3 4">CBS 268.59</strain>
    </source>
</reference>
<name>A0A8T9CPE8_9HELO</name>
<accession>A0A8T9CPE8</accession>
<feature type="domain" description="Intradiol ring-cleavage dioxygenases" evidence="2">
    <location>
        <begin position="124"/>
        <end position="229"/>
    </location>
</feature>
<gene>
    <name evidence="3" type="ORF">LSUE1_G000617</name>
</gene>
<organism evidence="3 4">
    <name type="scientific">Lachnellula suecica</name>
    <dbReference type="NCBI Taxonomy" id="602035"/>
    <lineage>
        <taxon>Eukaryota</taxon>
        <taxon>Fungi</taxon>
        <taxon>Dikarya</taxon>
        <taxon>Ascomycota</taxon>
        <taxon>Pezizomycotina</taxon>
        <taxon>Leotiomycetes</taxon>
        <taxon>Helotiales</taxon>
        <taxon>Lachnaceae</taxon>
        <taxon>Lachnellula</taxon>
    </lineage>
</organism>
<dbReference type="Gene3D" id="2.60.130.10">
    <property type="entry name" value="Aromatic compound dioxygenase"/>
    <property type="match status" value="1"/>
</dbReference>
<dbReference type="PANTHER" id="PTHR34315">
    <property type="match status" value="1"/>
</dbReference>
<dbReference type="Proteomes" id="UP000469558">
    <property type="component" value="Unassembled WGS sequence"/>
</dbReference>
<evidence type="ECO:0000256" key="1">
    <source>
        <dbReference type="SAM" id="SignalP"/>
    </source>
</evidence>
<keyword evidence="1" id="KW-0732">Signal</keyword>
<feature type="chain" id="PRO_5035811459" description="Intradiol ring-cleavage dioxygenases domain-containing protein" evidence="1">
    <location>
        <begin position="18"/>
        <end position="337"/>
    </location>
</feature>
<dbReference type="Pfam" id="PF00775">
    <property type="entry name" value="Dioxygenase_C"/>
    <property type="match status" value="1"/>
</dbReference>
<sequence>MQLFVLGIWSLVGLAIAHPGHDIQQEIQARARGLEDSPRDISHCAAELKARGLEQRTVERRTEILRGAREKRGLLTNPLSIKARDTPSVLQTNHSSPVSYDPETPLSTIFAGNKSCILMPEVTEGPYYVSGELIRSDLREPATQKGIDLIIDIQVIDVSTCKPLSEVMVDIWAANATGVYSGIVNPGNGNGDPGNKETTFGRGLQMTNEDGVANFTTIYPGHYTGRTQHIHVATHLNGVIFADNNTFQGATVAHIGQIFFDQSLSDSIENDSVYQANQQPVTTNAQDGVFLQEAAIGDPVVEYSLLSDSVQDGVFAWISFGIDVTKSEEIFAAAAHH</sequence>
<dbReference type="InterPro" id="IPR015889">
    <property type="entry name" value="Intradiol_dOase_core"/>
</dbReference>
<evidence type="ECO:0000313" key="4">
    <source>
        <dbReference type="Proteomes" id="UP000469558"/>
    </source>
</evidence>
<protein>
    <recommendedName>
        <fullName evidence="2">Intradiol ring-cleavage dioxygenases domain-containing protein</fullName>
    </recommendedName>
</protein>
<evidence type="ECO:0000313" key="3">
    <source>
        <dbReference type="EMBL" id="TVY84533.1"/>
    </source>
</evidence>
<dbReference type="PANTHER" id="PTHR34315:SF1">
    <property type="entry name" value="INTRADIOL RING-CLEAVAGE DIOXYGENASES DOMAIN-CONTAINING PROTEIN-RELATED"/>
    <property type="match status" value="1"/>
</dbReference>
<comment type="caution">
    <text evidence="3">The sequence shown here is derived from an EMBL/GenBank/DDBJ whole genome shotgun (WGS) entry which is preliminary data.</text>
</comment>
<keyword evidence="4" id="KW-1185">Reference proteome</keyword>